<protein>
    <submittedName>
        <fullName evidence="2">Uncharacterized protein</fullName>
    </submittedName>
</protein>
<dbReference type="RefSeq" id="WP_200992520.1">
    <property type="nucleotide sequence ID" value="NZ_CP076668.1"/>
</dbReference>
<gene>
    <name evidence="2" type="ORF">KQP88_16990</name>
</gene>
<keyword evidence="3" id="KW-1185">Reference proteome</keyword>
<feature type="chain" id="PRO_5046405628" evidence="1">
    <location>
        <begin position="25"/>
        <end position="536"/>
    </location>
</feature>
<keyword evidence="1" id="KW-0732">Signal</keyword>
<evidence type="ECO:0000256" key="1">
    <source>
        <dbReference type="SAM" id="SignalP"/>
    </source>
</evidence>
<name>A0ABX8HNY8_9PSED</name>
<evidence type="ECO:0000313" key="3">
    <source>
        <dbReference type="Proteomes" id="UP000683401"/>
    </source>
</evidence>
<feature type="signal peptide" evidence="1">
    <location>
        <begin position="1"/>
        <end position="24"/>
    </location>
</feature>
<dbReference type="PROSITE" id="PS51257">
    <property type="entry name" value="PROKAR_LIPOPROTEIN"/>
    <property type="match status" value="1"/>
</dbReference>
<organism evidence="2 3">
    <name type="scientific">Pseudomonas lijiangensis</name>
    <dbReference type="NCBI Taxonomy" id="2995658"/>
    <lineage>
        <taxon>Bacteria</taxon>
        <taxon>Pseudomonadati</taxon>
        <taxon>Pseudomonadota</taxon>
        <taxon>Gammaproteobacteria</taxon>
        <taxon>Pseudomonadales</taxon>
        <taxon>Pseudomonadaceae</taxon>
        <taxon>Pseudomonas</taxon>
    </lineage>
</organism>
<accession>A0ABX8HNY8</accession>
<proteinExistence type="predicted"/>
<evidence type="ECO:0000313" key="2">
    <source>
        <dbReference type="EMBL" id="QWU81740.1"/>
    </source>
</evidence>
<reference evidence="3" key="1">
    <citation type="submission" date="2021-06" db="EMBL/GenBank/DDBJ databases">
        <title>Identification of Pseudomonas cichorii causing bacterial leaf black spot of flue-cured tobacco, a new disease in China.</title>
        <authorList>
            <person name="Lu C.-H."/>
        </authorList>
    </citation>
    <scope>NUCLEOTIDE SEQUENCE [LARGE SCALE GENOMIC DNA]</scope>
    <source>
        <strain evidence="3">LJ2</strain>
    </source>
</reference>
<dbReference type="EMBL" id="CP076668">
    <property type="protein sequence ID" value="QWU81740.1"/>
    <property type="molecule type" value="Genomic_DNA"/>
</dbReference>
<dbReference type="Proteomes" id="UP000683401">
    <property type="component" value="Chromosome"/>
</dbReference>
<sequence length="536" mass="58944">MKTTGTLINAIVSLVLFACCNAQAITGPQTVQLLNNRYQSTATTCAVNKPAWQCNGVLLLAETRQPGQMFWQHNDNATALGAQGLIYLRSDLGIRQVSQPNGVVFSDLFTAVGNGKKLEILCAYPFTPGLDSNRDNYGCALPGTFEPEANDASSCSAQGVTDASSWLTHFQQQGNQPQQQCSLSSLDPLQFKASIQAHESLDSEWSARANQLQLRNWDPTTPQDIPVQALFYDISQTGGLSAAQKDQRDYFTATGQWLPVVRMNLEDSSGKVFGFNLQDQLYVGYSVVDAMNKRYADTRTQCPDGRAAYYCNGVLFRSNDATPAFHAWDPSPGSIANNGVSFTYARSDVHINMLAYNRPYGFTFKAYNAPTTYLPPLRCAYPYDAATSGSPDPCTFRGECEAMGVTTVAAWAARFQAYPYSSCAFGPGAVQFQLSIDVRQVLPANLYWNEIMIAAWPRNIPKELPLEAFFHQKNIGGLAQAQFIQNDYFQQTQRFLPIVEMDLNATDGKFFSYDPAQQLAPGAPASRSMQSGSEPH</sequence>